<feature type="chain" id="PRO_5022809067" evidence="13">
    <location>
        <begin position="30"/>
        <end position="708"/>
    </location>
</feature>
<dbReference type="PROSITE" id="PS52016">
    <property type="entry name" value="TONB_DEPENDENT_REC_3"/>
    <property type="match status" value="1"/>
</dbReference>
<evidence type="ECO:0000256" key="12">
    <source>
        <dbReference type="RuleBase" id="RU003357"/>
    </source>
</evidence>
<evidence type="ECO:0000259" key="14">
    <source>
        <dbReference type="Pfam" id="PF00593"/>
    </source>
</evidence>
<feature type="domain" description="TonB-dependent receptor plug" evidence="15">
    <location>
        <begin position="55"/>
        <end position="161"/>
    </location>
</feature>
<dbReference type="GO" id="GO:0009279">
    <property type="term" value="C:cell outer membrane"/>
    <property type="evidence" value="ECO:0007669"/>
    <property type="project" value="UniProtKB-SubCell"/>
</dbReference>
<evidence type="ECO:0000256" key="10">
    <source>
        <dbReference type="ARBA" id="ARBA00023237"/>
    </source>
</evidence>
<keyword evidence="13" id="KW-0732">Signal</keyword>
<keyword evidence="9 11" id="KW-0472">Membrane</keyword>
<dbReference type="Pfam" id="PF07715">
    <property type="entry name" value="Plug"/>
    <property type="match status" value="1"/>
</dbReference>
<protein>
    <submittedName>
        <fullName evidence="16">TonB-dependent receptor</fullName>
    </submittedName>
</protein>
<keyword evidence="3 11" id="KW-1134">Transmembrane beta strand</keyword>
<evidence type="ECO:0000256" key="11">
    <source>
        <dbReference type="PROSITE-ProRule" id="PRU01360"/>
    </source>
</evidence>
<evidence type="ECO:0000256" key="1">
    <source>
        <dbReference type="ARBA" id="ARBA00004571"/>
    </source>
</evidence>
<reference evidence="16 17" key="1">
    <citation type="submission" date="2019-08" db="EMBL/GenBank/DDBJ databases">
        <title>Parahaliea maris sp. nov., isolated from the surface seawater.</title>
        <authorList>
            <person name="Liu Y."/>
        </authorList>
    </citation>
    <scope>NUCLEOTIDE SEQUENCE [LARGE SCALE GENOMIC DNA]</scope>
    <source>
        <strain evidence="16 17">HSLHS9</strain>
    </source>
</reference>
<keyword evidence="16" id="KW-0675">Receptor</keyword>
<evidence type="ECO:0000256" key="7">
    <source>
        <dbReference type="ARBA" id="ARBA00023065"/>
    </source>
</evidence>
<evidence type="ECO:0000256" key="6">
    <source>
        <dbReference type="ARBA" id="ARBA00023004"/>
    </source>
</evidence>
<accession>A0A5C8ZWZ0</accession>
<evidence type="ECO:0000256" key="4">
    <source>
        <dbReference type="ARBA" id="ARBA00022496"/>
    </source>
</evidence>
<dbReference type="RefSeq" id="WP_148069371.1">
    <property type="nucleotide sequence ID" value="NZ_VRZA01000005.1"/>
</dbReference>
<dbReference type="SUPFAM" id="SSF56935">
    <property type="entry name" value="Porins"/>
    <property type="match status" value="1"/>
</dbReference>
<keyword evidence="7" id="KW-0406">Ion transport</keyword>
<dbReference type="EMBL" id="VRZA01000005">
    <property type="protein sequence ID" value="TXS92132.1"/>
    <property type="molecule type" value="Genomic_DNA"/>
</dbReference>
<dbReference type="PANTHER" id="PTHR32552:SF81">
    <property type="entry name" value="TONB-DEPENDENT OUTER MEMBRANE RECEPTOR"/>
    <property type="match status" value="1"/>
</dbReference>
<proteinExistence type="inferred from homology"/>
<keyword evidence="10 11" id="KW-0998">Cell outer membrane</keyword>
<comment type="caution">
    <text evidence="16">The sequence shown here is derived from an EMBL/GenBank/DDBJ whole genome shotgun (WGS) entry which is preliminary data.</text>
</comment>
<evidence type="ECO:0000256" key="9">
    <source>
        <dbReference type="ARBA" id="ARBA00023136"/>
    </source>
</evidence>
<comment type="similarity">
    <text evidence="11 12">Belongs to the TonB-dependent receptor family.</text>
</comment>
<dbReference type="InterPro" id="IPR039426">
    <property type="entry name" value="TonB-dep_rcpt-like"/>
</dbReference>
<evidence type="ECO:0000256" key="13">
    <source>
        <dbReference type="SAM" id="SignalP"/>
    </source>
</evidence>
<organism evidence="16 17">
    <name type="scientific">Parahaliea maris</name>
    <dbReference type="NCBI Taxonomy" id="2716870"/>
    <lineage>
        <taxon>Bacteria</taxon>
        <taxon>Pseudomonadati</taxon>
        <taxon>Pseudomonadota</taxon>
        <taxon>Gammaproteobacteria</taxon>
        <taxon>Cellvibrionales</taxon>
        <taxon>Halieaceae</taxon>
        <taxon>Parahaliea</taxon>
    </lineage>
</organism>
<evidence type="ECO:0000313" key="17">
    <source>
        <dbReference type="Proteomes" id="UP000321039"/>
    </source>
</evidence>
<dbReference type="PANTHER" id="PTHR32552">
    <property type="entry name" value="FERRICHROME IRON RECEPTOR-RELATED"/>
    <property type="match status" value="1"/>
</dbReference>
<dbReference type="InterPro" id="IPR012910">
    <property type="entry name" value="Plug_dom"/>
</dbReference>
<gene>
    <name evidence="16" type="ORF">FV139_15545</name>
</gene>
<dbReference type="InterPro" id="IPR036942">
    <property type="entry name" value="Beta-barrel_TonB_sf"/>
</dbReference>
<keyword evidence="8 12" id="KW-0798">TonB box</keyword>
<keyword evidence="17" id="KW-1185">Reference proteome</keyword>
<evidence type="ECO:0000256" key="3">
    <source>
        <dbReference type="ARBA" id="ARBA00022452"/>
    </source>
</evidence>
<comment type="subcellular location">
    <subcellularLocation>
        <location evidence="1 11">Cell outer membrane</location>
        <topology evidence="1 11">Multi-pass membrane protein</topology>
    </subcellularLocation>
</comment>
<keyword evidence="6" id="KW-0408">Iron</keyword>
<evidence type="ECO:0000256" key="5">
    <source>
        <dbReference type="ARBA" id="ARBA00022692"/>
    </source>
</evidence>
<keyword evidence="2 11" id="KW-0813">Transport</keyword>
<evidence type="ECO:0000259" key="15">
    <source>
        <dbReference type="Pfam" id="PF07715"/>
    </source>
</evidence>
<evidence type="ECO:0000313" key="16">
    <source>
        <dbReference type="EMBL" id="TXS92132.1"/>
    </source>
</evidence>
<dbReference type="Proteomes" id="UP000321039">
    <property type="component" value="Unassembled WGS sequence"/>
</dbReference>
<feature type="signal peptide" evidence="13">
    <location>
        <begin position="1"/>
        <end position="29"/>
    </location>
</feature>
<dbReference type="AlphaFoldDB" id="A0A5C8ZWZ0"/>
<dbReference type="Gene3D" id="2.40.170.20">
    <property type="entry name" value="TonB-dependent receptor, beta-barrel domain"/>
    <property type="match status" value="1"/>
</dbReference>
<dbReference type="GO" id="GO:0006826">
    <property type="term" value="P:iron ion transport"/>
    <property type="evidence" value="ECO:0007669"/>
    <property type="project" value="UniProtKB-KW"/>
</dbReference>
<name>A0A5C8ZWZ0_9GAMM</name>
<dbReference type="Pfam" id="PF00593">
    <property type="entry name" value="TonB_dep_Rec_b-barrel"/>
    <property type="match status" value="1"/>
</dbReference>
<evidence type="ECO:0000256" key="8">
    <source>
        <dbReference type="ARBA" id="ARBA00023077"/>
    </source>
</evidence>
<keyword evidence="5 11" id="KW-0812">Transmembrane</keyword>
<feature type="domain" description="TonB-dependent receptor-like beta-barrel" evidence="14">
    <location>
        <begin position="245"/>
        <end position="663"/>
    </location>
</feature>
<dbReference type="CDD" id="cd01347">
    <property type="entry name" value="ligand_gated_channel"/>
    <property type="match status" value="1"/>
</dbReference>
<keyword evidence="4" id="KW-0410">Iron transport</keyword>
<dbReference type="InterPro" id="IPR000531">
    <property type="entry name" value="Beta-barrel_TonB"/>
</dbReference>
<sequence>MKTCRYASPLPLYVAVVTLAVTTTGNAQAQDQGSTHSATTIEEVIVSARRRDESLNEVPVAVTALGADQLNSLQLYAVKDVAAYSPGININSDSVGRAFISIRGVGTTLIDTVQPGVGIFIDGIYQPNTSYLHSPLLDVARVEVLRGPQGTLFGNNTLGGAVNVITREPGQEFEGSASASYAGPDDFSSASLSIGGPLITDVLLARVGAAFHSHDGFMENELAGGEGNPLDQDSANATVIYTPGENTKFKLNLRYDEVEGGSTPYRWVDGPEDYRYSALSNINSIATYTYESADISGEFEIPSLDTTATVTAAYYRREMDGKTDGDYGPVDFVRRQGDSLLETSTLEFRFDTQWSEETSTLVGVFLNDSSSEATTLTTIVPIGITVPSVAESESDAIGVFANVFYNLSDSLELSAGIRYDRQELDALSASTADKYKANEWQPRVSLTKFWNDGFMTYASVARGFRSGGQNGPGAPNLIYDGDSVWTYEVGSKSQHLDESLAVNLAVFYNDYSDFIGQNAIAPNQDIPDSFVTIDLNAGDVETYGLEAEAHYTPSDRWQFDASLTLLHARITDDSQFEQTTGFSLPTDKILFVPDWNYYLAGNYILPVGSDTLTFNLSVTAKGEREGSSLSETFSPTLEAYYLLDSFIAYRHRGFELALFGKNILDEEYFESYIDQSLLQRAGLPAPLVSSLGIPGNKGRYGIRVKWEF</sequence>
<evidence type="ECO:0000256" key="2">
    <source>
        <dbReference type="ARBA" id="ARBA00022448"/>
    </source>
</evidence>